<dbReference type="InterPro" id="IPR050378">
    <property type="entry name" value="Metallo-dep_Hydrolases_sf"/>
</dbReference>
<dbReference type="CDD" id="cd01297">
    <property type="entry name" value="D-aminoacylase"/>
    <property type="match status" value="1"/>
</dbReference>
<name>A0A895XR45_9ACTN</name>
<protein>
    <submittedName>
        <fullName evidence="2">D-aminoacylase</fullName>
    </submittedName>
</protein>
<organism evidence="2 3">
    <name type="scientific">Natronoglycomyces albus</name>
    <dbReference type="NCBI Taxonomy" id="2811108"/>
    <lineage>
        <taxon>Bacteria</taxon>
        <taxon>Bacillati</taxon>
        <taxon>Actinomycetota</taxon>
        <taxon>Actinomycetes</taxon>
        <taxon>Glycomycetales</taxon>
        <taxon>Glycomycetaceae</taxon>
        <taxon>Natronoglycomyces</taxon>
    </lineage>
</organism>
<dbReference type="GO" id="GO:0005829">
    <property type="term" value="C:cytosol"/>
    <property type="evidence" value="ECO:0007669"/>
    <property type="project" value="TreeGrafter"/>
</dbReference>
<gene>
    <name evidence="2" type="ORF">JQS30_09520</name>
</gene>
<dbReference type="RefSeq" id="WP_213170057.1">
    <property type="nucleotide sequence ID" value="NZ_CP070496.1"/>
</dbReference>
<keyword evidence="3" id="KW-1185">Reference proteome</keyword>
<dbReference type="GO" id="GO:0016812">
    <property type="term" value="F:hydrolase activity, acting on carbon-nitrogen (but not peptide) bonds, in cyclic amides"/>
    <property type="evidence" value="ECO:0007669"/>
    <property type="project" value="TreeGrafter"/>
</dbReference>
<dbReference type="SUPFAM" id="SSF51556">
    <property type="entry name" value="Metallo-dependent hydrolases"/>
    <property type="match status" value="1"/>
</dbReference>
<dbReference type="AlphaFoldDB" id="A0A895XR45"/>
<dbReference type="SUPFAM" id="SSF51338">
    <property type="entry name" value="Composite domain of metallo-dependent hydrolases"/>
    <property type="match status" value="1"/>
</dbReference>
<evidence type="ECO:0000313" key="2">
    <source>
        <dbReference type="EMBL" id="QSB04058.1"/>
    </source>
</evidence>
<reference evidence="2" key="1">
    <citation type="submission" date="2021-02" db="EMBL/GenBank/DDBJ databases">
        <title>Natronoglycomyces albus gen. nov., sp. nov, a haloalkaliphilic actinobacterium from a soda solonchak soil.</title>
        <authorList>
            <person name="Sorokin D.Y."/>
            <person name="Khijniak T.V."/>
            <person name="Zakharycheva A.P."/>
            <person name="Boueva O.V."/>
            <person name="Ariskina E.V."/>
            <person name="Hahnke R.L."/>
            <person name="Bunk B."/>
            <person name="Sproer C."/>
            <person name="Schumann P."/>
            <person name="Evtushenko L.I."/>
            <person name="Kublanov I.V."/>
        </authorList>
    </citation>
    <scope>NUCLEOTIDE SEQUENCE</scope>
    <source>
        <strain evidence="2">DSM 106290</strain>
    </source>
</reference>
<dbReference type="PANTHER" id="PTHR11647">
    <property type="entry name" value="HYDRANTOINASE/DIHYDROPYRIMIDINASE FAMILY MEMBER"/>
    <property type="match status" value="1"/>
</dbReference>
<dbReference type="InterPro" id="IPR013108">
    <property type="entry name" value="Amidohydro_3"/>
</dbReference>
<proteinExistence type="predicted"/>
<accession>A0A895XR45</accession>
<evidence type="ECO:0000313" key="3">
    <source>
        <dbReference type="Proteomes" id="UP000662939"/>
    </source>
</evidence>
<dbReference type="InterPro" id="IPR032466">
    <property type="entry name" value="Metal_Hydrolase"/>
</dbReference>
<dbReference type="Gene3D" id="3.20.20.140">
    <property type="entry name" value="Metal-dependent hydrolases"/>
    <property type="match status" value="2"/>
</dbReference>
<dbReference type="EMBL" id="CP070496">
    <property type="protein sequence ID" value="QSB04058.1"/>
    <property type="molecule type" value="Genomic_DNA"/>
</dbReference>
<dbReference type="Pfam" id="PF07969">
    <property type="entry name" value="Amidohydro_3"/>
    <property type="match status" value="1"/>
</dbReference>
<dbReference type="KEGG" id="nav:JQS30_09520"/>
<sequence>MNKADRTVIRNVDIVDGSGSARYRGAILLSEGRIAQIGSPTMDAPLAQQIDGSGLVASPGFIDMHAHSDLAVLTDSDHLARLTQGCTLEVLGQDGLSYAPLTEDTTEQLWEVLAAWNGQPAELSLDWRSVDDYLQRVDAVTPTNVAYLLPHGTLRMQAMGWHDRPPTESELAHMCAAIDMGMRDGAFGLSAGLSYVPGMYAQTTELVELCRVVAEHAGFFAPHQRSYGAGALEGYAEMLDIGTASGCPVHLTHATMNFGVNAGRAEELLALVDRHRDCGEDVSLDTYPYLPGMTSLSSLLPSWSVEGGTEALLERLRDPRLRRRIIHELDQVGTDGAHGVPVDWDAIEISGVAAQDLRHLLGSSVAEAAKAAVREPAEFYLDVLLADRLRSSCLMHVGHEDNVRAIMCHPTHMGSSDGLLHGENVHPRAWGSFARYLGHYARKVGIFSLEEAVAHLTGRPARRLGLTDRGLLAEGNWADMVLFDPNAIEDTATFEDSRSPAAGITHVFVNGRLALADGRRTDVVAGRALRGPAWRGHS</sequence>
<feature type="domain" description="Amidohydrolase 3" evidence="1">
    <location>
        <begin position="50"/>
        <end position="513"/>
    </location>
</feature>
<dbReference type="Proteomes" id="UP000662939">
    <property type="component" value="Chromosome"/>
</dbReference>
<dbReference type="PANTHER" id="PTHR11647:SF1">
    <property type="entry name" value="COLLAPSIN RESPONSE MEDIATOR PROTEIN"/>
    <property type="match status" value="1"/>
</dbReference>
<evidence type="ECO:0000259" key="1">
    <source>
        <dbReference type="Pfam" id="PF07969"/>
    </source>
</evidence>
<dbReference type="InterPro" id="IPR011059">
    <property type="entry name" value="Metal-dep_hydrolase_composite"/>
</dbReference>